<sequence length="92" mass="10604">MAKYIKNPVAIDAMEYSIGLEDGFDEVEEAVKFGLDLDNYINPYNSPKIPYIKTLEGKHYISRGDYIITGVDGERYPCRRSIFLKTYTLLSR</sequence>
<dbReference type="EMBL" id="LKET01000021">
    <property type="protein sequence ID" value="KPU45567.1"/>
    <property type="molecule type" value="Genomic_DNA"/>
</dbReference>
<organism evidence="1 2">
    <name type="scientific">Oxobacter pfennigii</name>
    <dbReference type="NCBI Taxonomy" id="36849"/>
    <lineage>
        <taxon>Bacteria</taxon>
        <taxon>Bacillati</taxon>
        <taxon>Bacillota</taxon>
        <taxon>Clostridia</taxon>
        <taxon>Eubacteriales</taxon>
        <taxon>Clostridiaceae</taxon>
        <taxon>Oxobacter</taxon>
    </lineage>
</organism>
<accession>A0A0P8WCT2</accession>
<comment type="caution">
    <text evidence="1">The sequence shown here is derived from an EMBL/GenBank/DDBJ whole genome shotgun (WGS) entry which is preliminary data.</text>
</comment>
<name>A0A0P8WCT2_9CLOT</name>
<dbReference type="OrthoDB" id="121684at2"/>
<dbReference type="RefSeq" id="WP_054873910.1">
    <property type="nucleotide sequence ID" value="NZ_LKET01000021.1"/>
</dbReference>
<evidence type="ECO:0000313" key="1">
    <source>
        <dbReference type="EMBL" id="KPU45567.1"/>
    </source>
</evidence>
<gene>
    <name evidence="1" type="ORF">OXPF_08000</name>
</gene>
<dbReference type="Proteomes" id="UP000050326">
    <property type="component" value="Unassembled WGS sequence"/>
</dbReference>
<keyword evidence="2" id="KW-1185">Reference proteome</keyword>
<dbReference type="AlphaFoldDB" id="A0A0P8WCT2"/>
<evidence type="ECO:0000313" key="2">
    <source>
        <dbReference type="Proteomes" id="UP000050326"/>
    </source>
</evidence>
<protein>
    <submittedName>
        <fullName evidence="1">Uncharacterized protein</fullName>
    </submittedName>
</protein>
<proteinExistence type="predicted"/>
<dbReference type="PATRIC" id="fig|36849.3.peg.855"/>
<reference evidence="1 2" key="1">
    <citation type="submission" date="2015-09" db="EMBL/GenBank/DDBJ databases">
        <title>Genome sequence of Oxobacter pfennigii DSM 3222.</title>
        <authorList>
            <person name="Poehlein A."/>
            <person name="Bengelsdorf F.R."/>
            <person name="Schiel-Bengelsdorf B."/>
            <person name="Duerre P."/>
            <person name="Daniel R."/>
        </authorList>
    </citation>
    <scope>NUCLEOTIDE SEQUENCE [LARGE SCALE GENOMIC DNA]</scope>
    <source>
        <strain evidence="1 2">DSM 3222</strain>
    </source>
</reference>
<dbReference type="STRING" id="36849.OXPF_08000"/>